<dbReference type="Proteomes" id="UP000220922">
    <property type="component" value="Unassembled WGS sequence"/>
</dbReference>
<dbReference type="EMBL" id="LYXE01000085">
    <property type="protein sequence ID" value="PDV99066.1"/>
    <property type="molecule type" value="Genomic_DNA"/>
</dbReference>
<dbReference type="Pfam" id="PF09084">
    <property type="entry name" value="NMT1"/>
    <property type="match status" value="1"/>
</dbReference>
<name>A0A2H3KLZ9_9CHLR</name>
<reference evidence="3 4" key="1">
    <citation type="submission" date="2016-05" db="EMBL/GenBank/DDBJ databases">
        <authorList>
            <person name="Lavstsen T."/>
            <person name="Jespersen J.S."/>
        </authorList>
    </citation>
    <scope>NUCLEOTIDE SEQUENCE [LARGE SCALE GENOMIC DNA]</scope>
    <source>
        <strain evidence="3 4">B7-9</strain>
    </source>
</reference>
<dbReference type="RefSeq" id="WP_097652575.1">
    <property type="nucleotide sequence ID" value="NZ_LYXE01000085.1"/>
</dbReference>
<evidence type="ECO:0000313" key="4">
    <source>
        <dbReference type="Proteomes" id="UP000220922"/>
    </source>
</evidence>
<dbReference type="OrthoDB" id="9815602at2"/>
<feature type="signal peptide" evidence="1">
    <location>
        <begin position="1"/>
        <end position="22"/>
    </location>
</feature>
<dbReference type="SUPFAM" id="SSF53850">
    <property type="entry name" value="Periplasmic binding protein-like II"/>
    <property type="match status" value="1"/>
</dbReference>
<dbReference type="PANTHER" id="PTHR31528">
    <property type="entry name" value="4-AMINO-5-HYDROXYMETHYL-2-METHYLPYRIMIDINE PHOSPHATE SYNTHASE THI11-RELATED"/>
    <property type="match status" value="1"/>
</dbReference>
<feature type="domain" description="SsuA/THI5-like" evidence="2">
    <location>
        <begin position="47"/>
        <end position="262"/>
    </location>
</feature>
<evidence type="ECO:0000313" key="3">
    <source>
        <dbReference type="EMBL" id="PDV99066.1"/>
    </source>
</evidence>
<keyword evidence="4" id="KW-1185">Reference proteome</keyword>
<dbReference type="PANTHER" id="PTHR31528:SF3">
    <property type="entry name" value="THIAMINE BIOSYNTHESIS PROTEIN HI_0357-RELATED"/>
    <property type="match status" value="1"/>
</dbReference>
<dbReference type="PROSITE" id="PS51257">
    <property type="entry name" value="PROKAR_LIPOPROTEIN"/>
    <property type="match status" value="1"/>
</dbReference>
<dbReference type="Gene3D" id="3.40.190.10">
    <property type="entry name" value="Periplasmic binding protein-like II"/>
    <property type="match status" value="2"/>
</dbReference>
<dbReference type="InterPro" id="IPR027939">
    <property type="entry name" value="NMT1/THI5"/>
</dbReference>
<sequence length="333" mass="36273">MMRWLMLVILLALGLSACGGNGAGGLSPTPTDPEPVRLRVGLDWTPNTNHTGLYVARDRGFYREQGLEVEILQAQEGGTVEQLVATGRLDLGISYQEAVTEARVVGLPIVSVAAIIQSNTSGFASRAAKGITTPADFAGHRYGAWGSPVEQAVIAGLMECVGADASQVQFVDIGSSDFFVATERDAIDFAWIFAGWTGVEAAQRDIDLNIVMIRDLNCIPDYYTPVLITSEELIATQPDLLRRFMAATSAGYQYAIEEPDTAATILLQAAPELDAELVTQSQVYLASEYQGNAPRWGEQRVEVWRDYAQWMVDRDLLSSMIDPEQAFTNAFLP</sequence>
<protein>
    <submittedName>
        <fullName evidence="3">ABC transporter substrate-binding protein</fullName>
    </submittedName>
</protein>
<dbReference type="InterPro" id="IPR015168">
    <property type="entry name" value="SsuA/THI5"/>
</dbReference>
<evidence type="ECO:0000256" key="1">
    <source>
        <dbReference type="SAM" id="SignalP"/>
    </source>
</evidence>
<organism evidence="3 4">
    <name type="scientific">Candidatus Chloroploca asiatica</name>
    <dbReference type="NCBI Taxonomy" id="1506545"/>
    <lineage>
        <taxon>Bacteria</taxon>
        <taxon>Bacillati</taxon>
        <taxon>Chloroflexota</taxon>
        <taxon>Chloroflexia</taxon>
        <taxon>Chloroflexales</taxon>
        <taxon>Chloroflexineae</taxon>
        <taxon>Oscillochloridaceae</taxon>
        <taxon>Candidatus Chloroploca</taxon>
    </lineage>
</organism>
<evidence type="ECO:0000259" key="2">
    <source>
        <dbReference type="Pfam" id="PF09084"/>
    </source>
</evidence>
<keyword evidence="1" id="KW-0732">Signal</keyword>
<accession>A0A2H3KLZ9</accession>
<dbReference type="AlphaFoldDB" id="A0A2H3KLZ9"/>
<dbReference type="GO" id="GO:0009228">
    <property type="term" value="P:thiamine biosynthetic process"/>
    <property type="evidence" value="ECO:0007669"/>
    <property type="project" value="InterPro"/>
</dbReference>
<proteinExistence type="predicted"/>
<comment type="caution">
    <text evidence="3">The sequence shown here is derived from an EMBL/GenBank/DDBJ whole genome shotgun (WGS) entry which is preliminary data.</text>
</comment>
<feature type="chain" id="PRO_5013662273" evidence="1">
    <location>
        <begin position="23"/>
        <end position="333"/>
    </location>
</feature>
<gene>
    <name evidence="3" type="ORF">A9Q02_13980</name>
</gene>